<evidence type="ECO:0000313" key="3">
    <source>
        <dbReference type="Proteomes" id="UP000002517"/>
    </source>
</evidence>
<evidence type="ECO:0000256" key="1">
    <source>
        <dbReference type="SAM" id="MobiDB-lite"/>
    </source>
</evidence>
<organism evidence="2 3">
    <name type="scientific">Legionella pneumophila (strain Lens)</name>
    <dbReference type="NCBI Taxonomy" id="297245"/>
    <lineage>
        <taxon>Bacteria</taxon>
        <taxon>Pseudomonadati</taxon>
        <taxon>Pseudomonadota</taxon>
        <taxon>Gammaproteobacteria</taxon>
        <taxon>Legionellales</taxon>
        <taxon>Legionellaceae</taxon>
        <taxon>Legionella</taxon>
    </lineage>
</organism>
<accession>Q5WZQ4</accession>
<dbReference type="SUPFAM" id="SSF53474">
    <property type="entry name" value="alpha/beta-Hydrolases"/>
    <property type="match status" value="1"/>
</dbReference>
<dbReference type="Gene3D" id="3.40.50.1820">
    <property type="entry name" value="alpha/beta hydrolase"/>
    <property type="match status" value="1"/>
</dbReference>
<protein>
    <submittedName>
        <fullName evidence="2">SdbA protein, putative substrate of the Dot/Icm system</fullName>
    </submittedName>
</protein>
<dbReference type="KEGG" id="lpf:lpl0327"/>
<dbReference type="EMBL" id="CR628337">
    <property type="protein sequence ID" value="CAH14558.1"/>
    <property type="molecule type" value="Genomic_DNA"/>
</dbReference>
<dbReference type="AlphaFoldDB" id="Q5WZQ4"/>
<feature type="compositionally biased region" description="Basic and acidic residues" evidence="1">
    <location>
        <begin position="1089"/>
        <end position="1105"/>
    </location>
</feature>
<dbReference type="LegioList" id="lpl0327"/>
<sequence length="1117" mass="127075">MHKKYNYYSLEKEKKTFWQHILDILKAPFRLPGWVVSFFLARNITHVALNPNNIPQQRLIHLTKTSNSPEDDIVVINFKKRPPHKWFNDTLIKIANTIAALPFVTPRLRIRLHYDNENDINHVNKLLAEIDALVQGKSKQKYCKGRAFDWSKIHLKGLEFLDPKMRGYVYEQLHEKYGYVSYTTKRKPNIEFFTLKTPDGSELDSVQVTGEDEEKKPMGERKFIITCIARDQNFINWIKDLNYTAKNLGATAISFNYRGVDYSRGLVWTENNLVDDILAQVQRLISLGADPKNICLDGMCIGGAVATIAAAKLHEKGMKVKLNNERSFTSLSSLVFGFIVPELQTANWWSPLTYGRFLLAGVVYALLTPLIWLAGWPVDVTKAWNRIPAQDKMYSVVRDKDNGLYDGVIHDHFCSIASLVDSQINSILYKLSTDQPLTEEEKQILCDDQFSHHFKPSQSVLKNPKYKGPHFISRQDLVAELGHREEYTNHDYFLDRLREKFQLDRATRPVALAEDGEKDIDGIPSQLSNHKERPLIIASSGGTGHISATHGIINDLQSKTDNVVITQHHAELYKNKPFSITSVLIRIGVWFTSLPILEDILKGVMRFIGYPVLPSSSIFWDQMSKIQQSETKKENGIETGRTRPYVDMLLDIYPEGYEYTAFNNATHLTSSIEDIQTMISFKGHVEEDNRNIVYQNILQRLMHAAKQNTPYTRLISTQALSLGAICDAVKYYNTVFLPVYNAERGTSYQPIAIDQYMTDLPSLGCIHFMNNLEELTSEQRQLMEIHAVNMSEPFKEAHFGKEQGFKAVHNIDPRNNPMIRNAFKDPSLTKYLDKTQAFDLHFNVYKKEKQSALPVLNGKEKITIKPHAKIASIMIGSLAANASADYAKYLLNQGYEHIFLFGGLNDSIAARIDQIINSYPASRRDEISKKIILLGNQSDVEMAPIMTRSNCVVIRGGGLSVMEQMAMPIMDDKIVLLHHEDNEEGPLTSGLSWEDGNADKLIEYLSEKGAYAKKTSPGLCSGHLHEAEKDFEKKYITQLKSTGTKGKVDLTIPQQKKRPLKKEWDRKTGYTESGHILSHQHRFFNTIPEGREPLGSKEEIHHHEQLSSQSLVSVTAG</sequence>
<reference evidence="2 3" key="1">
    <citation type="journal article" date="2004" name="Nat. Genet.">
        <title>Evidence in the Legionella pneumophila genome for exploitation of host cell functions and high genome plasticity.</title>
        <authorList>
            <person name="Cazalet C."/>
            <person name="Rusniok C."/>
            <person name="Bruggemann H."/>
            <person name="Zidane N."/>
            <person name="Magnier A."/>
            <person name="Ma L."/>
            <person name="Tichit M."/>
            <person name="Jarraud S."/>
            <person name="Bouchier C."/>
            <person name="Vandenesch F."/>
            <person name="Kunst F."/>
            <person name="Etienne J."/>
            <person name="Glaser P."/>
            <person name="Buchrieser C."/>
        </authorList>
    </citation>
    <scope>NUCLEOTIDE SEQUENCE [LARGE SCALE GENOMIC DNA]</scope>
    <source>
        <strain evidence="2 3">Lens</strain>
    </source>
</reference>
<dbReference type="RefSeq" id="WP_011214590.1">
    <property type="nucleotide sequence ID" value="NC_006369.1"/>
</dbReference>
<evidence type="ECO:0000313" key="2">
    <source>
        <dbReference type="EMBL" id="CAH14558.1"/>
    </source>
</evidence>
<name>Q5WZQ4_LEGPL</name>
<proteinExistence type="predicted"/>
<feature type="compositionally biased region" description="Polar residues" evidence="1">
    <location>
        <begin position="1106"/>
        <end position="1117"/>
    </location>
</feature>
<gene>
    <name evidence="2" type="primary">sdbA</name>
    <name evidence="2" type="ordered locus">lpl0327</name>
</gene>
<dbReference type="InterPro" id="IPR029058">
    <property type="entry name" value="AB_hydrolase_fold"/>
</dbReference>
<dbReference type="Proteomes" id="UP000002517">
    <property type="component" value="Chromosome"/>
</dbReference>
<feature type="region of interest" description="Disordered" evidence="1">
    <location>
        <begin position="1087"/>
        <end position="1117"/>
    </location>
</feature>
<dbReference type="HOGENOM" id="CLU_009324_0_0_6"/>